<sequence>MRCSERMDMVIALWVRSSTKCSVPEECGPIRGELQQLMRSLDKYKRRLLVRLSKGLPSAELMPQFAEVATELKELGSDVVTAKVDVVRYPKAASNLGIKGYPTMLLFVNGSSKTNTGGFTLQEIVTWTSKKTGESVIRVNSDILAKEFLKKYSMIVVGLFENLEMNSMLKRTREPVDSDVINVDEDE</sequence>
<dbReference type="PANTHER" id="PTHR18929:SF189">
    <property type="entry name" value="PROTEIN DISULFIDE ISOMERASE-LIKE 1-5-RELATED"/>
    <property type="match status" value="1"/>
</dbReference>
<comment type="caution">
    <text evidence="3">The sequence shown here is derived from an EMBL/GenBank/DDBJ whole genome shotgun (WGS) entry which is preliminary data.</text>
</comment>
<dbReference type="GO" id="GO:0034976">
    <property type="term" value="P:response to endoplasmic reticulum stress"/>
    <property type="evidence" value="ECO:0007669"/>
    <property type="project" value="TreeGrafter"/>
</dbReference>
<dbReference type="Gene3D" id="3.40.30.10">
    <property type="entry name" value="Glutaredoxin"/>
    <property type="match status" value="2"/>
</dbReference>
<proteinExistence type="inferred from homology"/>
<organism evidence="3 4">
    <name type="scientific">Rhododendron simsii</name>
    <name type="common">Sims's rhododendron</name>
    <dbReference type="NCBI Taxonomy" id="118357"/>
    <lineage>
        <taxon>Eukaryota</taxon>
        <taxon>Viridiplantae</taxon>
        <taxon>Streptophyta</taxon>
        <taxon>Embryophyta</taxon>
        <taxon>Tracheophyta</taxon>
        <taxon>Spermatophyta</taxon>
        <taxon>Magnoliopsida</taxon>
        <taxon>eudicotyledons</taxon>
        <taxon>Gunneridae</taxon>
        <taxon>Pentapetalae</taxon>
        <taxon>asterids</taxon>
        <taxon>Ericales</taxon>
        <taxon>Ericaceae</taxon>
        <taxon>Ericoideae</taxon>
        <taxon>Rhodoreae</taxon>
        <taxon>Rhododendron</taxon>
    </lineage>
</organism>
<gene>
    <name evidence="3" type="ORF">RHSIM_Rhsim10G0146000</name>
</gene>
<dbReference type="OrthoDB" id="1728489at2759"/>
<comment type="similarity">
    <text evidence="1">Belongs to the protein disulfide isomerase family.</text>
</comment>
<dbReference type="GO" id="GO:0006457">
    <property type="term" value="P:protein folding"/>
    <property type="evidence" value="ECO:0007669"/>
    <property type="project" value="TreeGrafter"/>
</dbReference>
<dbReference type="EMBL" id="WJXA01000010">
    <property type="protein sequence ID" value="KAF7130813.1"/>
    <property type="molecule type" value="Genomic_DNA"/>
</dbReference>
<dbReference type="InterPro" id="IPR036249">
    <property type="entry name" value="Thioredoxin-like_sf"/>
</dbReference>
<evidence type="ECO:0000313" key="4">
    <source>
        <dbReference type="Proteomes" id="UP000626092"/>
    </source>
</evidence>
<reference evidence="3" key="1">
    <citation type="submission" date="2019-11" db="EMBL/GenBank/DDBJ databases">
        <authorList>
            <person name="Liu Y."/>
            <person name="Hou J."/>
            <person name="Li T.-Q."/>
            <person name="Guan C.-H."/>
            <person name="Wu X."/>
            <person name="Wu H.-Z."/>
            <person name="Ling F."/>
            <person name="Zhang R."/>
            <person name="Shi X.-G."/>
            <person name="Ren J.-P."/>
            <person name="Chen E.-F."/>
            <person name="Sun J.-M."/>
        </authorList>
    </citation>
    <scope>NUCLEOTIDE SEQUENCE</scope>
    <source>
        <strain evidence="3">Adult_tree_wgs_1</strain>
        <tissue evidence="3">Leaves</tissue>
    </source>
</reference>
<dbReference type="Pfam" id="PF00085">
    <property type="entry name" value="Thioredoxin"/>
    <property type="match status" value="1"/>
</dbReference>
<dbReference type="PANTHER" id="PTHR18929">
    <property type="entry name" value="PROTEIN DISULFIDE ISOMERASE"/>
    <property type="match status" value="1"/>
</dbReference>
<dbReference type="GO" id="GO:0005783">
    <property type="term" value="C:endoplasmic reticulum"/>
    <property type="evidence" value="ECO:0007669"/>
    <property type="project" value="TreeGrafter"/>
</dbReference>
<dbReference type="Proteomes" id="UP000626092">
    <property type="component" value="Unassembled WGS sequence"/>
</dbReference>
<feature type="domain" description="Thioredoxin" evidence="2">
    <location>
        <begin position="60"/>
        <end position="127"/>
    </location>
</feature>
<evidence type="ECO:0000256" key="1">
    <source>
        <dbReference type="ARBA" id="ARBA00006347"/>
    </source>
</evidence>
<accession>A0A834LB07</accession>
<dbReference type="InterPro" id="IPR013766">
    <property type="entry name" value="Thioredoxin_domain"/>
</dbReference>
<dbReference type="SUPFAM" id="SSF52833">
    <property type="entry name" value="Thioredoxin-like"/>
    <property type="match status" value="1"/>
</dbReference>
<evidence type="ECO:0000259" key="2">
    <source>
        <dbReference type="Pfam" id="PF00085"/>
    </source>
</evidence>
<name>A0A834LB07_RHOSS</name>
<dbReference type="AlphaFoldDB" id="A0A834LB07"/>
<dbReference type="GO" id="GO:0003756">
    <property type="term" value="F:protein disulfide isomerase activity"/>
    <property type="evidence" value="ECO:0007669"/>
    <property type="project" value="TreeGrafter"/>
</dbReference>
<evidence type="ECO:0000313" key="3">
    <source>
        <dbReference type="EMBL" id="KAF7130813.1"/>
    </source>
</evidence>
<keyword evidence="4" id="KW-1185">Reference proteome</keyword>
<protein>
    <recommendedName>
        <fullName evidence="2">Thioredoxin domain-containing protein</fullName>
    </recommendedName>
</protein>